<gene>
    <name evidence="2" type="ORF">JKP88DRAFT_298986</name>
</gene>
<evidence type="ECO:0000313" key="2">
    <source>
        <dbReference type="EMBL" id="KAG5190328.1"/>
    </source>
</evidence>
<reference evidence="2" key="1">
    <citation type="submission" date="2021-02" db="EMBL/GenBank/DDBJ databases">
        <title>First Annotated Genome of the Yellow-green Alga Tribonema minus.</title>
        <authorList>
            <person name="Mahan K.M."/>
        </authorList>
    </citation>
    <scope>NUCLEOTIDE SEQUENCE</scope>
    <source>
        <strain evidence="2">UTEX B ZZ1240</strain>
    </source>
</reference>
<feature type="region of interest" description="Disordered" evidence="1">
    <location>
        <begin position="251"/>
        <end position="283"/>
    </location>
</feature>
<protein>
    <submittedName>
        <fullName evidence="2">Uncharacterized protein</fullName>
    </submittedName>
</protein>
<evidence type="ECO:0000313" key="3">
    <source>
        <dbReference type="Proteomes" id="UP000664859"/>
    </source>
</evidence>
<accession>A0A836CM46</accession>
<proteinExistence type="predicted"/>
<organism evidence="2 3">
    <name type="scientific">Tribonema minus</name>
    <dbReference type="NCBI Taxonomy" id="303371"/>
    <lineage>
        <taxon>Eukaryota</taxon>
        <taxon>Sar</taxon>
        <taxon>Stramenopiles</taxon>
        <taxon>Ochrophyta</taxon>
        <taxon>PX clade</taxon>
        <taxon>Xanthophyceae</taxon>
        <taxon>Tribonematales</taxon>
        <taxon>Tribonemataceae</taxon>
        <taxon>Tribonema</taxon>
    </lineage>
</organism>
<keyword evidence="3" id="KW-1185">Reference proteome</keyword>
<dbReference type="AlphaFoldDB" id="A0A836CM46"/>
<name>A0A836CM46_9STRA</name>
<dbReference type="Proteomes" id="UP000664859">
    <property type="component" value="Unassembled WGS sequence"/>
</dbReference>
<sequence>MSQSCIDSVLAQGGATSVAGHPIAVQWAWGAASDAAQCRAAPPPSIQLMLDVSGGRRTLLQQWPVYMPPAVTQLPEGNGTQALYPLPAALQNSTHYFFKVGDDGTEGPDFEVSGPGQPIAADFAASCTSDCCIDVQSPAAGDVYPPGAQVNVTWSAFGRGCGTKYAVDLLLDASGGGLRASQQLILSAAPTRVSARAPRGSAAVALPPQDAAARDVYYFRVANTDARGRGFDLGDSQSSVALFRIGAPSAGDENGNGGTSPVNTWEKPAADANGAGGIGSSSSGGRNARHAWSAVAAAAALMWYMAIAAL</sequence>
<comment type="caution">
    <text evidence="2">The sequence shown here is derived from an EMBL/GenBank/DDBJ whole genome shotgun (WGS) entry which is preliminary data.</text>
</comment>
<dbReference type="EMBL" id="JAFCMP010000035">
    <property type="protein sequence ID" value="KAG5190328.1"/>
    <property type="molecule type" value="Genomic_DNA"/>
</dbReference>
<evidence type="ECO:0000256" key="1">
    <source>
        <dbReference type="SAM" id="MobiDB-lite"/>
    </source>
</evidence>